<organism evidence="15 16">
    <name type="scientific">Oncorhynchus kisutch</name>
    <name type="common">Coho salmon</name>
    <name type="synonym">Salmo kisutch</name>
    <dbReference type="NCBI Taxonomy" id="8019"/>
    <lineage>
        <taxon>Eukaryota</taxon>
        <taxon>Metazoa</taxon>
        <taxon>Chordata</taxon>
        <taxon>Craniata</taxon>
        <taxon>Vertebrata</taxon>
        <taxon>Euteleostomi</taxon>
        <taxon>Actinopterygii</taxon>
        <taxon>Neopterygii</taxon>
        <taxon>Teleostei</taxon>
        <taxon>Protacanthopterygii</taxon>
        <taxon>Salmoniformes</taxon>
        <taxon>Salmonidae</taxon>
        <taxon>Salmoninae</taxon>
        <taxon>Oncorhynchus</taxon>
    </lineage>
</organism>
<evidence type="ECO:0000256" key="10">
    <source>
        <dbReference type="SAM" id="MobiDB-lite"/>
    </source>
</evidence>
<comment type="subcellular location">
    <subcellularLocation>
        <location evidence="1">Membrane</location>
    </subcellularLocation>
</comment>
<evidence type="ECO:0000259" key="14">
    <source>
        <dbReference type="PROSITE" id="PS50050"/>
    </source>
</evidence>
<feature type="disulfide bond" evidence="9">
    <location>
        <begin position="130"/>
        <end position="145"/>
    </location>
</feature>
<evidence type="ECO:0000256" key="9">
    <source>
        <dbReference type="PROSITE-ProRule" id="PRU00206"/>
    </source>
</evidence>
<reference evidence="15" key="2">
    <citation type="submission" date="2025-09" db="UniProtKB">
        <authorList>
            <consortium name="Ensembl"/>
        </authorList>
    </citation>
    <scope>IDENTIFICATION</scope>
</reference>
<feature type="region of interest" description="Disordered" evidence="10">
    <location>
        <begin position="246"/>
        <end position="349"/>
    </location>
</feature>
<feature type="domain" description="TNFR-Cys" evidence="14">
    <location>
        <begin position="87"/>
        <end position="128"/>
    </location>
</feature>
<dbReference type="Gene3D" id="1.10.533.10">
    <property type="entry name" value="Death Domain, Fas"/>
    <property type="match status" value="1"/>
</dbReference>
<keyword evidence="7" id="KW-0675">Receptor</keyword>
<evidence type="ECO:0000256" key="7">
    <source>
        <dbReference type="ARBA" id="ARBA00023170"/>
    </source>
</evidence>
<dbReference type="RefSeq" id="XP_020321225.1">
    <property type="nucleotide sequence ID" value="XM_020465636.2"/>
</dbReference>
<feature type="chain" id="PRO_5034745483" evidence="12">
    <location>
        <begin position="27"/>
        <end position="459"/>
    </location>
</feature>
<comment type="caution">
    <text evidence="9">Lacks conserved residue(s) required for the propagation of feature annotation.</text>
</comment>
<dbReference type="InterPro" id="IPR052491">
    <property type="entry name" value="TNFRSF10"/>
</dbReference>
<evidence type="ECO:0000256" key="12">
    <source>
        <dbReference type="SAM" id="SignalP"/>
    </source>
</evidence>
<dbReference type="PROSITE" id="PS50017">
    <property type="entry name" value="DEATH_DOMAIN"/>
    <property type="match status" value="1"/>
</dbReference>
<dbReference type="GO" id="GO:0009986">
    <property type="term" value="C:cell surface"/>
    <property type="evidence" value="ECO:0007669"/>
    <property type="project" value="TreeGrafter"/>
</dbReference>
<dbReference type="CDD" id="cd08315">
    <property type="entry name" value="Death_TRAILR_DR4_DR5"/>
    <property type="match status" value="1"/>
</dbReference>
<feature type="domain" description="TNFR-Cys" evidence="14">
    <location>
        <begin position="129"/>
        <end position="169"/>
    </location>
</feature>
<evidence type="ECO:0000313" key="16">
    <source>
        <dbReference type="Proteomes" id="UP000694557"/>
    </source>
</evidence>
<keyword evidence="11" id="KW-1133">Transmembrane helix</keyword>
<feature type="disulfide bond" evidence="9">
    <location>
        <begin position="107"/>
        <end position="120"/>
    </location>
</feature>
<dbReference type="Proteomes" id="UP000694557">
    <property type="component" value="Unassembled WGS sequence"/>
</dbReference>
<dbReference type="InterPro" id="IPR011029">
    <property type="entry name" value="DEATH-like_dom_sf"/>
</dbReference>
<evidence type="ECO:0000256" key="2">
    <source>
        <dbReference type="ARBA" id="ARBA00022703"/>
    </source>
</evidence>
<keyword evidence="11" id="KW-0812">Transmembrane</keyword>
<evidence type="ECO:0000256" key="11">
    <source>
        <dbReference type="SAM" id="Phobius"/>
    </source>
</evidence>
<feature type="repeat" description="TNFR-Cys" evidence="9">
    <location>
        <begin position="129"/>
        <end position="169"/>
    </location>
</feature>
<dbReference type="GO" id="GO:0036462">
    <property type="term" value="P:TRAIL-activated apoptotic signaling pathway"/>
    <property type="evidence" value="ECO:0007669"/>
    <property type="project" value="TreeGrafter"/>
</dbReference>
<feature type="signal peptide" evidence="12">
    <location>
        <begin position="1"/>
        <end position="26"/>
    </location>
</feature>
<dbReference type="KEGG" id="oki:109873941"/>
<dbReference type="GO" id="GO:0004888">
    <property type="term" value="F:transmembrane signaling receptor activity"/>
    <property type="evidence" value="ECO:0007669"/>
    <property type="project" value="UniProtKB-ARBA"/>
</dbReference>
<keyword evidence="6 9" id="KW-1015">Disulfide bond</keyword>
<evidence type="ECO:0000256" key="8">
    <source>
        <dbReference type="ARBA" id="ARBA00023180"/>
    </source>
</evidence>
<keyword evidence="4" id="KW-0677">Repeat</keyword>
<keyword evidence="2" id="KW-0053">Apoptosis</keyword>
<protein>
    <submittedName>
        <fullName evidence="15">Tumor necrosis factor receptor superfamily, member a</fullName>
    </submittedName>
</protein>
<name>A0A8C7KSU9_ONCKI</name>
<gene>
    <name evidence="15" type="primary">LOC109873941</name>
</gene>
<dbReference type="InterPro" id="IPR000488">
    <property type="entry name" value="Death_dom"/>
</dbReference>
<dbReference type="Gene3D" id="2.10.50.10">
    <property type="entry name" value="Tumor Necrosis Factor Receptor, subunit A, domain 2"/>
    <property type="match status" value="2"/>
</dbReference>
<feature type="disulfide bond" evidence="9">
    <location>
        <begin position="110"/>
        <end position="128"/>
    </location>
</feature>
<feature type="repeat" description="TNFR-Cys" evidence="9">
    <location>
        <begin position="87"/>
        <end position="128"/>
    </location>
</feature>
<keyword evidence="3 12" id="KW-0732">Signal</keyword>
<evidence type="ECO:0000256" key="4">
    <source>
        <dbReference type="ARBA" id="ARBA00022737"/>
    </source>
</evidence>
<evidence type="ECO:0000256" key="3">
    <source>
        <dbReference type="ARBA" id="ARBA00022729"/>
    </source>
</evidence>
<evidence type="ECO:0000259" key="13">
    <source>
        <dbReference type="PROSITE" id="PS50017"/>
    </source>
</evidence>
<sequence length="459" mass="50320">MNFNLTFIKSSVVVFLLCSWLVCCGAELNGVVATQWSGDDRNRTLQHKNCVENQQYLHQGLCCLNCQAGTFMQRACDRDMEQGTCMPCEHGLSYTEHSNGMNRCLPCTHCRMDQSQTVPCTSTADTQCQCQAGTFCVPEQACEVCKRCAKCKVGEEEVKKCTPISNTACRKRDISTTLHPIVIPTPAPISAETIVTPLVILLLLFLLFIGIGVWLWIKRPCTFRPVCLSGSDSRCDSSDIVKIAIGESGPTAEERQNSQNAGLEGEGGEEVRPESRPLLQETQGGLIKASPPLGLGEDEDRGLGDSLPNTTSSSQTSLSALPTAGAASSGSSPRHSPSAQRLQPTARDDPLQKRLVSLIGDETSLKKSFDLFDECLDVRIHNKFFRYIGVHDNHIKMAESAPPSDKVYDLLKNWMQKEGLKADINSLLQALLSLDQRRSAESIAFAAIQKGYYKHADMP</sequence>
<dbReference type="CDD" id="cd10580">
    <property type="entry name" value="TNFRSF10"/>
    <property type="match status" value="1"/>
</dbReference>
<dbReference type="InterPro" id="IPR034029">
    <property type="entry name" value="TNFRSF10A/B_death"/>
</dbReference>
<feature type="disulfide bond" evidence="9">
    <location>
        <begin position="151"/>
        <end position="169"/>
    </location>
</feature>
<dbReference type="FunFam" id="2.10.50.10:FF:000004">
    <property type="entry name" value="Tumor necrosis factor receptor superfamily member 6"/>
    <property type="match status" value="1"/>
</dbReference>
<reference evidence="15" key="1">
    <citation type="submission" date="2025-08" db="UniProtKB">
        <authorList>
            <consortium name="Ensembl"/>
        </authorList>
    </citation>
    <scope>IDENTIFICATION</scope>
</reference>
<dbReference type="AlphaFoldDB" id="A0A8C7KSU9"/>
<dbReference type="InterPro" id="IPR001368">
    <property type="entry name" value="TNFR/NGFR_Cys_rich_reg"/>
</dbReference>
<keyword evidence="5 11" id="KW-0472">Membrane</keyword>
<dbReference type="Pfam" id="PF00020">
    <property type="entry name" value="TNFR_c6"/>
    <property type="match status" value="2"/>
</dbReference>
<dbReference type="PANTHER" id="PTHR46330">
    <property type="entry name" value="TUMOR NECROSIS FACTOR RECEPTOR SUPERFAMILY MEMBER 10B"/>
    <property type="match status" value="1"/>
</dbReference>
<feature type="disulfide bond" evidence="9">
    <location>
        <begin position="148"/>
        <end position="161"/>
    </location>
</feature>
<dbReference type="SUPFAM" id="SSF47986">
    <property type="entry name" value="DEATH domain"/>
    <property type="match status" value="1"/>
</dbReference>
<dbReference type="SUPFAM" id="SSF57586">
    <property type="entry name" value="TNF receptor-like"/>
    <property type="match status" value="2"/>
</dbReference>
<dbReference type="GO" id="GO:0043065">
    <property type="term" value="P:positive regulation of apoptotic process"/>
    <property type="evidence" value="ECO:0007669"/>
    <property type="project" value="TreeGrafter"/>
</dbReference>
<accession>A0A8C7KSU9</accession>
<evidence type="ECO:0000313" key="15">
    <source>
        <dbReference type="Ensembl" id="ENSOKIP00005106585.1"/>
    </source>
</evidence>
<evidence type="ECO:0000256" key="6">
    <source>
        <dbReference type="ARBA" id="ARBA00023157"/>
    </source>
</evidence>
<dbReference type="GO" id="GO:0005886">
    <property type="term" value="C:plasma membrane"/>
    <property type="evidence" value="ECO:0007669"/>
    <property type="project" value="TreeGrafter"/>
</dbReference>
<dbReference type="GeneTree" id="ENSGT00940000165531"/>
<proteinExistence type="predicted"/>
<dbReference type="PANTHER" id="PTHR46330:SF6">
    <property type="entry name" value="HEMATOPOIETIC DEATH RECEPTOR-RELATED"/>
    <property type="match status" value="1"/>
</dbReference>
<keyword evidence="8" id="KW-0325">Glycoprotein</keyword>
<dbReference type="PROSITE" id="PS50050">
    <property type="entry name" value="TNFR_NGFR_2"/>
    <property type="match status" value="2"/>
</dbReference>
<dbReference type="GeneID" id="109873941"/>
<dbReference type="Pfam" id="PF00531">
    <property type="entry name" value="Death"/>
    <property type="match status" value="1"/>
</dbReference>
<feature type="domain" description="Death" evidence="13">
    <location>
        <begin position="383"/>
        <end position="447"/>
    </location>
</feature>
<dbReference type="InterPro" id="IPR034024">
    <property type="entry name" value="TNFRSF10_N"/>
</dbReference>
<evidence type="ECO:0000256" key="5">
    <source>
        <dbReference type="ARBA" id="ARBA00023136"/>
    </source>
</evidence>
<evidence type="ECO:0000256" key="1">
    <source>
        <dbReference type="ARBA" id="ARBA00004370"/>
    </source>
</evidence>
<dbReference type="SMART" id="SM00208">
    <property type="entry name" value="TNFR"/>
    <property type="match status" value="3"/>
</dbReference>
<keyword evidence="16" id="KW-1185">Reference proteome</keyword>
<feature type="transmembrane region" description="Helical" evidence="11">
    <location>
        <begin position="194"/>
        <end position="217"/>
    </location>
</feature>
<dbReference type="Ensembl" id="ENSOKIT00005114249.1">
    <property type="protein sequence ID" value="ENSOKIP00005106585.1"/>
    <property type="gene ID" value="ENSOKIG00005046816.1"/>
</dbReference>
<feature type="compositionally biased region" description="Low complexity" evidence="10">
    <location>
        <begin position="304"/>
        <end position="339"/>
    </location>
</feature>